<accession>A0A3M8SWH6</accession>
<gene>
    <name evidence="2" type="ORF">EER27_09210</name>
</gene>
<sequence>MKHAPLFAALVATMSANGCASSAPAGNATGADLARHCASVDGNERVAIKVYDGKAVSVCPPGGETDCLYSQEAGKTFRYATPDLNADGKADAVIKDFTGAYGQHDVVHVMAFAQCGDGNYVKVADDMLQDVSVAPSASAGWADLQVTRSCYNEALGDNQTRRFRLTFDAGRFRYGPPDNDPELAEFCSAKELSLPADPAAPSSTD</sequence>
<reference evidence="2 3" key="1">
    <citation type="submission" date="2018-11" db="EMBL/GenBank/DDBJ databases">
        <title>Lysobacter cryohumiis sp. nov., isolated from soil in the Tianshan Mountains, Xinjiang, China.</title>
        <authorList>
            <person name="Luo Y."/>
            <person name="Sheng H."/>
        </authorList>
    </citation>
    <scope>NUCLEOTIDE SEQUENCE [LARGE SCALE GENOMIC DNA]</scope>
    <source>
        <strain evidence="2 3">ZS60</strain>
    </source>
</reference>
<feature type="signal peptide" evidence="1">
    <location>
        <begin position="1"/>
        <end position="20"/>
    </location>
</feature>
<evidence type="ECO:0000313" key="3">
    <source>
        <dbReference type="Proteomes" id="UP000267049"/>
    </source>
</evidence>
<proteinExistence type="predicted"/>
<evidence type="ECO:0000256" key="1">
    <source>
        <dbReference type="SAM" id="SignalP"/>
    </source>
</evidence>
<comment type="caution">
    <text evidence="2">The sequence shown here is derived from an EMBL/GenBank/DDBJ whole genome shotgun (WGS) entry which is preliminary data.</text>
</comment>
<dbReference type="EMBL" id="RIBS01000004">
    <property type="protein sequence ID" value="RNF83564.1"/>
    <property type="molecule type" value="Genomic_DNA"/>
</dbReference>
<evidence type="ECO:0008006" key="4">
    <source>
        <dbReference type="Google" id="ProtNLM"/>
    </source>
</evidence>
<dbReference type="AlphaFoldDB" id="A0A3M8SWH6"/>
<keyword evidence="3" id="KW-1185">Reference proteome</keyword>
<dbReference type="Proteomes" id="UP000267049">
    <property type="component" value="Unassembled WGS sequence"/>
</dbReference>
<protein>
    <recommendedName>
        <fullName evidence="4">VCBS repeat-containing protein</fullName>
    </recommendedName>
</protein>
<name>A0A3M8SWH6_9GAMM</name>
<dbReference type="OrthoDB" id="6058086at2"/>
<evidence type="ECO:0000313" key="2">
    <source>
        <dbReference type="EMBL" id="RNF83564.1"/>
    </source>
</evidence>
<feature type="chain" id="PRO_5018228004" description="VCBS repeat-containing protein" evidence="1">
    <location>
        <begin position="21"/>
        <end position="205"/>
    </location>
</feature>
<keyword evidence="1" id="KW-0732">Signal</keyword>
<dbReference type="RefSeq" id="WP_123087825.1">
    <property type="nucleotide sequence ID" value="NZ_RIBS01000004.1"/>
</dbReference>
<organism evidence="2 3">
    <name type="scientific">Montanilutibacter psychrotolerans</name>
    <dbReference type="NCBI Taxonomy" id="1327343"/>
    <lineage>
        <taxon>Bacteria</taxon>
        <taxon>Pseudomonadati</taxon>
        <taxon>Pseudomonadota</taxon>
        <taxon>Gammaproteobacteria</taxon>
        <taxon>Lysobacterales</taxon>
        <taxon>Lysobacteraceae</taxon>
        <taxon>Montanilutibacter</taxon>
    </lineage>
</organism>